<protein>
    <submittedName>
        <fullName evidence="1">Uncharacterized protein</fullName>
    </submittedName>
</protein>
<name>A0ACB7Z2R3_9ERIC</name>
<keyword evidence="2" id="KW-1185">Reference proteome</keyword>
<dbReference type="Proteomes" id="UP000828048">
    <property type="component" value="Chromosome 4"/>
</dbReference>
<dbReference type="EMBL" id="CM037154">
    <property type="protein sequence ID" value="KAH7859876.1"/>
    <property type="molecule type" value="Genomic_DNA"/>
</dbReference>
<sequence>MAFTLASSLHQPKTLKSQFQRWCFIYKQVLREAKFLQLELKKFKRLSYCSWSSRSLISFATAIYKLFNSSTAAPISPSRLSTLKKQVRLVPFFISLAVVFAFRADFLGGLKQLISRLYPGLALFLRVMVSSTLCSRGINSFDSEVRAGNNSNASCSMELRIGCSNNARTSSSFCEEIDAHAATEISCQSNGNSDNIVQPCDLGGSSYQGKDNTGYASESIVSGWMYVNENGQMCGPYIQEQLYEGLSTGFLPDELPVYPILNGTLLNPVPLNYFNKFPHHIATGFAFLSVPVNGTTELAPSKQLHDAVTIAYSDTQSSTQRFYNSNGCSSSQQIPKIEAAMSNTSYPPLSGDESSWFFEDDEGRKHGPHSLMELYSWYHYGYLRGSLLIYHADNKIRPFDLQSLIKTWLTPKPGSVSTSELKGNETGSLQSFISEISEEVCFQLHSGIMKAARKVVLDEIIRHIIAESISVKKAQRHMRLEVVNESTRICSLDSRTSEYCETRKDSVSLEIGPSESSDVSDRKCPTDGRMTLSPASMKSIGSYHNFCSAYACVCKLVFDSCMQVLWNAVSYDPIVEYSTSWRKRIRWSSVTTAAENVHLKSLRSEEESSVVELDCPPGFESARIAPEIYPHSPASSASFFGGEKSFELSSPNYEDMDCILERVEDDLHSSAKLSLVEYFEPCIKEEANKVVHSLVCGKLKEVTFGPSVEFSQVCGLDSKMISSSDSQSPLQHAEPFDEDLVPVHKSSLSKLLSNAFATLSVDVKSTVNDEEGDEPCPPGFEDNFRGVVPSRMEKIQPSRSNECIPTIASYVVMAMFRQKLHDDVLREWKPLFADHFLHEFLISLSSSKKYVHFNASEERGVTKSKQKTNGSADILDKLGDSSTKDNISGPSEVPLVSGKYTYYRKRKLASRKLGSLSLSAALGDIGSQNKSVEKSKKKDVAKLGKEYLSSAKVAPVVQDCDIKRDDPECSKAGNDVQMVANSSQRDVLMRTVVAGDSFKKIPKATNVMNRKRKHSVDAVPSSSSGKVLKLTSSAAKQPDCKEFAVRKMKTNKSRKSNLCPRSVGCARSSINGWEWHKWSSNASPAERARVRGTHCVHPQYVGSEVGGSQMLNMKCLSARTNRVKMRNLFVAAEGVDLLKATQLKARKKHLRFQRSKIHDWGLVALEPIEAEDFVIEYVGELIRARISDIREHYYEKMGIGSSYLFRLDDGYVVDATKRGGIARFINHSCEPNCYTKVISVEGQKKIFIYAKRHIAAGEEITYNYKFPLEEKKIPCNCGSRSIVPGLKPVQIKEETIALELGQDRVKSKQRSTLFAIVNSTILVISFRVMMWSGQMLMSQHDDTGVQCISAADEFLLLKTGKSSKSLFEAAESVVYLGSLCLRDEDCEFFDEKWQPKKVCLSVLLPQHSVSTPSKETLTNLNHHQLHGLEIDKISTALSDKGYVAMSIILQSTLSSLLSSENTTTFTVFCPPDKAFFTPKYPQPPLTLIKYHIVPTNLDRESLESSLPYESKIDTLLRGHPLVVTTTPHRRHASINDVKVTEWDIYNDGRVIVHGVEDFFDPAFQTLLYPWYDSNNNKNGDNNKGSRQRFRRIRGLLLLG</sequence>
<accession>A0ACB7Z2R3</accession>
<evidence type="ECO:0000313" key="1">
    <source>
        <dbReference type="EMBL" id="KAH7859876.1"/>
    </source>
</evidence>
<comment type="caution">
    <text evidence="1">The sequence shown here is derived from an EMBL/GenBank/DDBJ whole genome shotgun (WGS) entry which is preliminary data.</text>
</comment>
<proteinExistence type="predicted"/>
<gene>
    <name evidence="1" type="ORF">Vadar_006579</name>
</gene>
<reference evidence="1 2" key="1">
    <citation type="journal article" date="2021" name="Hortic Res">
        <title>High-quality reference genome and annotation aids understanding of berry development for evergreen blueberry (Vaccinium darrowii).</title>
        <authorList>
            <person name="Yu J."/>
            <person name="Hulse-Kemp A.M."/>
            <person name="Babiker E."/>
            <person name="Staton M."/>
        </authorList>
    </citation>
    <scope>NUCLEOTIDE SEQUENCE [LARGE SCALE GENOMIC DNA]</scope>
    <source>
        <strain evidence="2">cv. NJ 8807/NJ 8810</strain>
        <tissue evidence="1">Young leaf</tissue>
    </source>
</reference>
<evidence type="ECO:0000313" key="2">
    <source>
        <dbReference type="Proteomes" id="UP000828048"/>
    </source>
</evidence>
<organism evidence="1 2">
    <name type="scientific">Vaccinium darrowii</name>
    <dbReference type="NCBI Taxonomy" id="229202"/>
    <lineage>
        <taxon>Eukaryota</taxon>
        <taxon>Viridiplantae</taxon>
        <taxon>Streptophyta</taxon>
        <taxon>Embryophyta</taxon>
        <taxon>Tracheophyta</taxon>
        <taxon>Spermatophyta</taxon>
        <taxon>Magnoliopsida</taxon>
        <taxon>eudicotyledons</taxon>
        <taxon>Gunneridae</taxon>
        <taxon>Pentapetalae</taxon>
        <taxon>asterids</taxon>
        <taxon>Ericales</taxon>
        <taxon>Ericaceae</taxon>
        <taxon>Vaccinioideae</taxon>
        <taxon>Vaccinieae</taxon>
        <taxon>Vaccinium</taxon>
    </lineage>
</organism>